<feature type="non-terminal residue" evidence="1">
    <location>
        <position position="52"/>
    </location>
</feature>
<name>A0A382UZ87_9ZZZZ</name>
<sequence>MLRTPLLLFTLSFLVASYAQPDVRTAVWANGQPGCLAIITILIIGSVPVATV</sequence>
<gene>
    <name evidence="1" type="ORF">METZ01_LOCUS392417</name>
</gene>
<accession>A0A382UZ87</accession>
<evidence type="ECO:0000313" key="1">
    <source>
        <dbReference type="EMBL" id="SVD39563.1"/>
    </source>
</evidence>
<protein>
    <submittedName>
        <fullName evidence="1">Uncharacterized protein</fullName>
    </submittedName>
</protein>
<dbReference type="EMBL" id="UINC01147948">
    <property type="protein sequence ID" value="SVD39563.1"/>
    <property type="molecule type" value="Genomic_DNA"/>
</dbReference>
<reference evidence="1" key="1">
    <citation type="submission" date="2018-05" db="EMBL/GenBank/DDBJ databases">
        <authorList>
            <person name="Lanie J.A."/>
            <person name="Ng W.-L."/>
            <person name="Kazmierczak K.M."/>
            <person name="Andrzejewski T.M."/>
            <person name="Davidsen T.M."/>
            <person name="Wayne K.J."/>
            <person name="Tettelin H."/>
            <person name="Glass J.I."/>
            <person name="Rusch D."/>
            <person name="Podicherti R."/>
            <person name="Tsui H.-C.T."/>
            <person name="Winkler M.E."/>
        </authorList>
    </citation>
    <scope>NUCLEOTIDE SEQUENCE</scope>
</reference>
<proteinExistence type="predicted"/>
<dbReference type="AlphaFoldDB" id="A0A382UZ87"/>
<organism evidence="1">
    <name type="scientific">marine metagenome</name>
    <dbReference type="NCBI Taxonomy" id="408172"/>
    <lineage>
        <taxon>unclassified sequences</taxon>
        <taxon>metagenomes</taxon>
        <taxon>ecological metagenomes</taxon>
    </lineage>
</organism>